<dbReference type="PANTHER" id="PTHR33710">
    <property type="entry name" value="BNAC02G09200D PROTEIN"/>
    <property type="match status" value="1"/>
</dbReference>
<dbReference type="Gene3D" id="3.60.10.10">
    <property type="entry name" value="Endonuclease/exonuclease/phosphatase"/>
    <property type="match status" value="1"/>
</dbReference>
<dbReference type="AlphaFoldDB" id="A0A8T3AR26"/>
<name>A0A8T3AR26_DENNO</name>
<dbReference type="Proteomes" id="UP000829196">
    <property type="component" value="Unassembled WGS sequence"/>
</dbReference>
<accession>A0A8T3AR26</accession>
<evidence type="ECO:0000313" key="1">
    <source>
        <dbReference type="EMBL" id="KAI0496545.1"/>
    </source>
</evidence>
<dbReference type="SUPFAM" id="SSF56219">
    <property type="entry name" value="DNase I-like"/>
    <property type="match status" value="1"/>
</dbReference>
<sequence>MGKGWDFFLYPSNGLSCGIVVMWRSDLASFSLITPNEQCVIGKLCIANKGSWIISTVYGSRDVYSRRSLWECLGSHSSLELPYVIGGDFNCILSQDDKRGGKKFKFSLAPQEMNSFMNSCDLHDVGVVGPKYTWCNNKSGGARIWERLDRCLLNSKALEALPHAVIRHVARVASDHCPVVLQLNFQNFQHPKILRFEDVWLSYPAAFYVVKKAWRKQFKGDPMEVLNKKFRFVLRTLFFWNRSKHKSLMELKEKHKKVVDDLQIEEANGIGMSEQSVLLLKSKVHELNTTLARLNVW</sequence>
<dbReference type="EMBL" id="JAGYWB010000016">
    <property type="protein sequence ID" value="KAI0496545.1"/>
    <property type="molecule type" value="Genomic_DNA"/>
</dbReference>
<proteinExistence type="predicted"/>
<comment type="caution">
    <text evidence="1">The sequence shown here is derived from an EMBL/GenBank/DDBJ whole genome shotgun (WGS) entry which is preliminary data.</text>
</comment>
<organism evidence="1 2">
    <name type="scientific">Dendrobium nobile</name>
    <name type="common">Orchid</name>
    <dbReference type="NCBI Taxonomy" id="94219"/>
    <lineage>
        <taxon>Eukaryota</taxon>
        <taxon>Viridiplantae</taxon>
        <taxon>Streptophyta</taxon>
        <taxon>Embryophyta</taxon>
        <taxon>Tracheophyta</taxon>
        <taxon>Spermatophyta</taxon>
        <taxon>Magnoliopsida</taxon>
        <taxon>Liliopsida</taxon>
        <taxon>Asparagales</taxon>
        <taxon>Orchidaceae</taxon>
        <taxon>Epidendroideae</taxon>
        <taxon>Malaxideae</taxon>
        <taxon>Dendrobiinae</taxon>
        <taxon>Dendrobium</taxon>
    </lineage>
</organism>
<dbReference type="OrthoDB" id="786427at2759"/>
<reference evidence="1" key="1">
    <citation type="journal article" date="2022" name="Front. Genet.">
        <title>Chromosome-Scale Assembly of the Dendrobium nobile Genome Provides Insights Into the Molecular Mechanism of the Biosynthesis of the Medicinal Active Ingredient of Dendrobium.</title>
        <authorList>
            <person name="Xu Q."/>
            <person name="Niu S.-C."/>
            <person name="Li K.-L."/>
            <person name="Zheng P.-J."/>
            <person name="Zhang X.-J."/>
            <person name="Jia Y."/>
            <person name="Liu Y."/>
            <person name="Niu Y.-X."/>
            <person name="Yu L.-H."/>
            <person name="Chen D.-F."/>
            <person name="Zhang G.-Q."/>
        </authorList>
    </citation>
    <scope>NUCLEOTIDE SEQUENCE</scope>
    <source>
        <tissue evidence="1">Leaf</tissue>
    </source>
</reference>
<evidence type="ECO:0000313" key="2">
    <source>
        <dbReference type="Proteomes" id="UP000829196"/>
    </source>
</evidence>
<dbReference type="InterPro" id="IPR036691">
    <property type="entry name" value="Endo/exonu/phosph_ase_sf"/>
</dbReference>
<protein>
    <recommendedName>
        <fullName evidence="3">Endonuclease/exonuclease/phosphatase domain-containing protein</fullName>
    </recommendedName>
</protein>
<gene>
    <name evidence="1" type="ORF">KFK09_022865</name>
</gene>
<keyword evidence="2" id="KW-1185">Reference proteome</keyword>
<evidence type="ECO:0008006" key="3">
    <source>
        <dbReference type="Google" id="ProtNLM"/>
    </source>
</evidence>
<dbReference type="PANTHER" id="PTHR33710:SF71">
    <property type="entry name" value="ENDONUCLEASE_EXONUCLEASE_PHOSPHATASE DOMAIN-CONTAINING PROTEIN"/>
    <property type="match status" value="1"/>
</dbReference>